<evidence type="ECO:0000313" key="6">
    <source>
        <dbReference type="EMBL" id="CAG8456297.1"/>
    </source>
</evidence>
<dbReference type="GO" id="GO:0000398">
    <property type="term" value="P:mRNA splicing, via spliceosome"/>
    <property type="evidence" value="ECO:0007669"/>
    <property type="project" value="InterPro"/>
</dbReference>
<dbReference type="GO" id="GO:0008270">
    <property type="term" value="F:zinc ion binding"/>
    <property type="evidence" value="ECO:0007669"/>
    <property type="project" value="UniProtKB-KW"/>
</dbReference>
<gene>
    <name evidence="6" type="ORF">AGERDE_LOCUS2017</name>
</gene>
<evidence type="ECO:0000256" key="3">
    <source>
        <dbReference type="ARBA" id="ARBA00022833"/>
    </source>
</evidence>
<reference evidence="6" key="1">
    <citation type="submission" date="2021-06" db="EMBL/GenBank/DDBJ databases">
        <authorList>
            <person name="Kallberg Y."/>
            <person name="Tangrot J."/>
            <person name="Rosling A."/>
        </authorList>
    </citation>
    <scope>NUCLEOTIDE SEQUENCE</scope>
    <source>
        <strain evidence="6">MT106</strain>
    </source>
</reference>
<dbReference type="PANTHER" id="PTHR45986">
    <property type="entry name" value="ZINC FINGER MATRIN-TYPE PROTEIN 2"/>
    <property type="match status" value="1"/>
</dbReference>
<comment type="caution">
    <text evidence="6">The sequence shown here is derived from an EMBL/GenBank/DDBJ whole genome shotgun (WGS) entry which is preliminary data.</text>
</comment>
<dbReference type="GO" id="GO:0005681">
    <property type="term" value="C:spliceosomal complex"/>
    <property type="evidence" value="ECO:0007669"/>
    <property type="project" value="InterPro"/>
</dbReference>
<evidence type="ECO:0000256" key="1">
    <source>
        <dbReference type="ARBA" id="ARBA00022723"/>
    </source>
</evidence>
<keyword evidence="2" id="KW-0863">Zinc-finger</keyword>
<protein>
    <submittedName>
        <fullName evidence="6">10118_t:CDS:1</fullName>
    </submittedName>
</protein>
<dbReference type="OrthoDB" id="30343at2759"/>
<evidence type="ECO:0000256" key="5">
    <source>
        <dbReference type="SAM" id="MobiDB-lite"/>
    </source>
</evidence>
<evidence type="ECO:0000256" key="4">
    <source>
        <dbReference type="ARBA" id="ARBA00023242"/>
    </source>
</evidence>
<evidence type="ECO:0000256" key="2">
    <source>
        <dbReference type="ARBA" id="ARBA00022771"/>
    </source>
</evidence>
<evidence type="ECO:0000313" key="7">
    <source>
        <dbReference type="Proteomes" id="UP000789831"/>
    </source>
</evidence>
<keyword evidence="1" id="KW-0479">Metal-binding</keyword>
<accession>A0A9N8VPJ4</accession>
<dbReference type="PANTHER" id="PTHR45986:SF1">
    <property type="entry name" value="ZINC FINGER MATRIN-TYPE PROTEIN 2"/>
    <property type="match status" value="1"/>
</dbReference>
<feature type="compositionally biased region" description="Basic and acidic residues" evidence="5">
    <location>
        <begin position="9"/>
        <end position="37"/>
    </location>
</feature>
<dbReference type="AlphaFoldDB" id="A0A9N8VPJ4"/>
<keyword evidence="3" id="KW-0862">Zinc</keyword>
<dbReference type="Proteomes" id="UP000789831">
    <property type="component" value="Unassembled WGS sequence"/>
</dbReference>
<feature type="region of interest" description="Disordered" evidence="5">
    <location>
        <begin position="1"/>
        <end position="55"/>
    </location>
</feature>
<dbReference type="EMBL" id="CAJVPL010000156">
    <property type="protein sequence ID" value="CAG8456297.1"/>
    <property type="molecule type" value="Genomic_DNA"/>
</dbReference>
<proteinExistence type="predicted"/>
<dbReference type="InterPro" id="IPR040107">
    <property type="entry name" value="Snu23"/>
</dbReference>
<name>A0A9N8VPJ4_9GLOM</name>
<sequence>MSRHTSLRRTWDKQEYEQRARDRARREQQLEEKEERKRKGLKPKPADDILDEEGPRDLLTARTEKVVLDANLNRTQLIQSTSIASKIPGYYYLQNGVQAKYLSEQSIAQLEINHSDLIYITFEDGAKSGTSAVSAGKQPALTVGSFKPTTNINSSSTLNIKQEVVDDYLEKQSGLLSED</sequence>
<dbReference type="GO" id="GO:0046540">
    <property type="term" value="C:U4/U6 x U5 tri-snRNP complex"/>
    <property type="evidence" value="ECO:0007669"/>
    <property type="project" value="TreeGrafter"/>
</dbReference>
<organism evidence="6 7">
    <name type="scientific">Ambispora gerdemannii</name>
    <dbReference type="NCBI Taxonomy" id="144530"/>
    <lineage>
        <taxon>Eukaryota</taxon>
        <taxon>Fungi</taxon>
        <taxon>Fungi incertae sedis</taxon>
        <taxon>Mucoromycota</taxon>
        <taxon>Glomeromycotina</taxon>
        <taxon>Glomeromycetes</taxon>
        <taxon>Archaeosporales</taxon>
        <taxon>Ambisporaceae</taxon>
        <taxon>Ambispora</taxon>
    </lineage>
</organism>
<feature type="non-terminal residue" evidence="6">
    <location>
        <position position="179"/>
    </location>
</feature>
<keyword evidence="4" id="KW-0539">Nucleus</keyword>
<keyword evidence="7" id="KW-1185">Reference proteome</keyword>